<dbReference type="InterPro" id="IPR036412">
    <property type="entry name" value="HAD-like_sf"/>
</dbReference>
<evidence type="ECO:0000256" key="1">
    <source>
        <dbReference type="SAM" id="Phobius"/>
    </source>
</evidence>
<dbReference type="Gene3D" id="3.40.50.1000">
    <property type="entry name" value="HAD superfamily/HAD-like"/>
    <property type="match status" value="1"/>
</dbReference>
<organism evidence="3">
    <name type="scientific">viral metagenome</name>
    <dbReference type="NCBI Taxonomy" id="1070528"/>
    <lineage>
        <taxon>unclassified sequences</taxon>
        <taxon>metagenomes</taxon>
        <taxon>organismal metagenomes</taxon>
    </lineage>
</organism>
<accession>A0A6C0BNK6</accession>
<dbReference type="InterPro" id="IPR050365">
    <property type="entry name" value="TIM50"/>
</dbReference>
<reference evidence="3" key="1">
    <citation type="journal article" date="2020" name="Nature">
        <title>Giant virus diversity and host interactions through global metagenomics.</title>
        <authorList>
            <person name="Schulz F."/>
            <person name="Roux S."/>
            <person name="Paez-Espino D."/>
            <person name="Jungbluth S."/>
            <person name="Walsh D.A."/>
            <person name="Denef V.J."/>
            <person name="McMahon K.D."/>
            <person name="Konstantinidis K.T."/>
            <person name="Eloe-Fadrosh E.A."/>
            <person name="Kyrpides N.C."/>
            <person name="Woyke T."/>
        </authorList>
    </citation>
    <scope>NUCLEOTIDE SEQUENCE</scope>
    <source>
        <strain evidence="3">GVMAG-M-3300018416-26</strain>
    </source>
</reference>
<dbReference type="InterPro" id="IPR023214">
    <property type="entry name" value="HAD_sf"/>
</dbReference>
<protein>
    <recommendedName>
        <fullName evidence="2">FCP1 homology domain-containing protein</fullName>
    </recommendedName>
</protein>
<dbReference type="Pfam" id="PF03031">
    <property type="entry name" value="NIF"/>
    <property type="match status" value="1"/>
</dbReference>
<evidence type="ECO:0000313" key="3">
    <source>
        <dbReference type="EMBL" id="QHS93995.1"/>
    </source>
</evidence>
<dbReference type="SMART" id="SM00577">
    <property type="entry name" value="CPDc"/>
    <property type="match status" value="1"/>
</dbReference>
<keyword evidence="1" id="KW-0472">Membrane</keyword>
<feature type="transmembrane region" description="Helical" evidence="1">
    <location>
        <begin position="244"/>
        <end position="266"/>
    </location>
</feature>
<feature type="domain" description="FCP1 homology" evidence="2">
    <location>
        <begin position="1"/>
        <end position="174"/>
    </location>
</feature>
<dbReference type="PROSITE" id="PS50969">
    <property type="entry name" value="FCP1"/>
    <property type="match status" value="1"/>
</dbReference>
<dbReference type="EMBL" id="MN739215">
    <property type="protein sequence ID" value="QHS93995.1"/>
    <property type="molecule type" value="Genomic_DNA"/>
</dbReference>
<name>A0A6C0BNK6_9ZZZZ</name>
<dbReference type="AlphaFoldDB" id="A0A6C0BNK6"/>
<proteinExistence type="predicted"/>
<sequence>MKTNHNLIVLDLNGLLIERKHKSKCKNVYGHKFETHNGYYVFVRPYTKEFLQYVFSSFYIGIWSCMNKKNTHLVIRRLFTKSQQKQLLFVLSQDDCCKYDELNKNNTPLFYKHLNSLWEEYTLFHFFNFTLLIDNSKKINTYSSEYTTIHPTSFNSNYKNDKELKHLRRYLEDLSFYEVPIFVKNNPYHSYHKHSKTDYEATIDAEESKSKQLALQPNENTLSAHIHDDVKDRLYCMFSLYKNVILSISLIGSLSLFVKLNITFFFKN</sequence>
<dbReference type="SUPFAM" id="SSF56784">
    <property type="entry name" value="HAD-like"/>
    <property type="match status" value="1"/>
</dbReference>
<keyword evidence="1" id="KW-1133">Transmembrane helix</keyword>
<keyword evidence="1" id="KW-0812">Transmembrane</keyword>
<dbReference type="PANTHER" id="PTHR12210">
    <property type="entry name" value="DULLARD PROTEIN PHOSPHATASE"/>
    <property type="match status" value="1"/>
</dbReference>
<dbReference type="InterPro" id="IPR004274">
    <property type="entry name" value="FCP1_dom"/>
</dbReference>
<evidence type="ECO:0000259" key="2">
    <source>
        <dbReference type="PROSITE" id="PS50969"/>
    </source>
</evidence>